<evidence type="ECO:0000313" key="4">
    <source>
        <dbReference type="Proteomes" id="UP000078486"/>
    </source>
</evidence>
<feature type="domain" description="Fibronectin type-III" evidence="2">
    <location>
        <begin position="991"/>
        <end position="1085"/>
    </location>
</feature>
<dbReference type="EMBL" id="LRRQ01000076">
    <property type="protein sequence ID" value="OAM89890.1"/>
    <property type="molecule type" value="Genomic_DNA"/>
</dbReference>
<dbReference type="Pfam" id="PF17677">
    <property type="entry name" value="Glyco_hydro38C2"/>
    <property type="match status" value="1"/>
</dbReference>
<keyword evidence="1" id="KW-0732">Signal</keyword>
<dbReference type="Gene3D" id="3.20.110.10">
    <property type="entry name" value="Glycoside hydrolase 38, N terminal domain"/>
    <property type="match status" value="1"/>
</dbReference>
<name>A0A178IJ22_9BACT</name>
<dbReference type="Gene3D" id="2.70.98.30">
    <property type="entry name" value="Golgi alpha-mannosidase II, domain 4"/>
    <property type="match status" value="1"/>
</dbReference>
<dbReference type="AlphaFoldDB" id="A0A178IJ22"/>
<dbReference type="SMART" id="SM00060">
    <property type="entry name" value="FN3"/>
    <property type="match status" value="2"/>
</dbReference>
<organism evidence="3 4">
    <name type="scientific">Termitidicoccus mucosus</name>
    <dbReference type="NCBI Taxonomy" id="1184151"/>
    <lineage>
        <taxon>Bacteria</taxon>
        <taxon>Pseudomonadati</taxon>
        <taxon>Verrucomicrobiota</taxon>
        <taxon>Opitutia</taxon>
        <taxon>Opitutales</taxon>
        <taxon>Opitutaceae</taxon>
        <taxon>Termitidicoccus</taxon>
    </lineage>
</organism>
<feature type="chain" id="PRO_5008088909" description="Fibronectin type-III domain-containing protein" evidence="1">
    <location>
        <begin position="22"/>
        <end position="1190"/>
    </location>
</feature>
<feature type="domain" description="Fibronectin type-III" evidence="2">
    <location>
        <begin position="1089"/>
        <end position="1190"/>
    </location>
</feature>
<evidence type="ECO:0000256" key="1">
    <source>
        <dbReference type="SAM" id="SignalP"/>
    </source>
</evidence>
<dbReference type="Proteomes" id="UP000078486">
    <property type="component" value="Unassembled WGS sequence"/>
</dbReference>
<dbReference type="PANTHER" id="PTHR46017">
    <property type="entry name" value="ALPHA-MANNOSIDASE 2C1"/>
    <property type="match status" value="1"/>
</dbReference>
<dbReference type="InterPro" id="IPR013783">
    <property type="entry name" value="Ig-like_fold"/>
</dbReference>
<dbReference type="InterPro" id="IPR000602">
    <property type="entry name" value="Glyco_hydro_38_N"/>
</dbReference>
<reference evidence="3 4" key="1">
    <citation type="submission" date="2016-01" db="EMBL/GenBank/DDBJ databases">
        <title>High potential of lignocellulose degradation of a new Verrucomicrobia species.</title>
        <authorList>
            <person name="Wang Y."/>
            <person name="Shi Y."/>
            <person name="Qiu Z."/>
            <person name="Liu S."/>
            <person name="Yang H."/>
        </authorList>
    </citation>
    <scope>NUCLEOTIDE SEQUENCE [LARGE SCALE GENOMIC DNA]</scope>
    <source>
        <strain evidence="3 4">TSB47</strain>
    </source>
</reference>
<dbReference type="CDD" id="cd00063">
    <property type="entry name" value="FN3"/>
    <property type="match status" value="2"/>
</dbReference>
<dbReference type="SUPFAM" id="SSF49265">
    <property type="entry name" value="Fibronectin type III"/>
    <property type="match status" value="1"/>
</dbReference>
<dbReference type="SUPFAM" id="SSF74650">
    <property type="entry name" value="Galactose mutarotase-like"/>
    <property type="match status" value="1"/>
</dbReference>
<sequence length="1190" mass="130569">MYKKIAAFLFFAVFNIVLADAAEPAVRIAQLEPTVLFANGEPLCQVGWLSLENNTAAPVQCELLVRAGDNASVPPQRFTLPPGISRHDLLVPDMEKPSEVTIELRAGGKTVETFRQPWQPQRKWKVFVVKSSHEDIGYEDYLWVKQKKIADNIDLGRRLSAPAAEPVAEGAAAAGGYHYFLETLLFPRYYMEERSEAAWRKIAENDVKTESMPLAGAPSGVHAHWMDYEELARMTYPARREYKDRFGLDLDTFVMVDNPSLSWSSVQALAGAGFRYAVRFGQPFRTKKQNDYATTKVPAVFWWEGPDAQSRVLFTWRHHYGINFWFGQTGGGGYSDLSDLAAANVNKEVLAVQDGSLGPYPYDALLIPSYQDHETPVWDNRALRRWQARYRYPEIRIAGPREFMAYMENSYGRELPVLRGDLNNFSADYATIDPEAQGWKRTASRLLPLAESLGAVALALDPSFAFPPAEVERAYTRIFDFTEHSWPTSPPSGPVHQFNAQWGKHLEGGRALADARRLLDKSWDALAARVATGCEPALMVVNPLAHPRTDLVTLAQPLPGGVTLVDNATGKPAVTQTLADGSTMFLAEDVSAFGYKTWRMAAATRGADTASPALSADAGTISNEYYIIKFDRESGAVSSIIDRELGRELVDPSAPYQFNQLVWVNKKGKESLAGTNYAPKKGATLKPSAGAVAAEMVAAYKDEKLGGAEVTQTVRLYAGLKRIDIINDLRHVGVLHSDRSADRYKSNLFYAFPVKVDGFTARAEYPGGVVRPHDDQLRWGSHDYLAVNRWADVGNNEFGVTLAPWNAPIVHFGGIRYNEFSIDYKPASSHLYSFAWSNRMAGLLAMCADDMNGRFVYSFSSYKGGWEGGSAARLGWSVGSPLQARVLEPRRQGALPAAAASFLSIDAPNVHLTVLKESAQPGRGWVMRLVETQGRATEAAIDIAGLPVDAAALCDLVENDVSALALRDGRLRLALKPWSFATVRVYAKKSAPGAVVRPGAAAVSDSGVRLEWPAVAGAVAYNIYRSADPGAPASAHALVGRAAGNEFLDAGLDPATEYYYHVAAVGAGNIQGQISPQAAVRTSSQNITPPRPVSELGVVRQTKNRQMVCWHKNPEPDIARYHVHRSAKPGFAPAPDTHIGEVTPGGYYLEHFVDDGLSPGTTYYYKILPEDWAGNLQKDSPESFATTPRE</sequence>
<dbReference type="InterPro" id="IPR011013">
    <property type="entry name" value="Gal_mutarotase_sf_dom"/>
</dbReference>
<dbReference type="GO" id="GO:0030246">
    <property type="term" value="F:carbohydrate binding"/>
    <property type="evidence" value="ECO:0007669"/>
    <property type="project" value="InterPro"/>
</dbReference>
<dbReference type="GO" id="GO:0009313">
    <property type="term" value="P:oligosaccharide catabolic process"/>
    <property type="evidence" value="ECO:0007669"/>
    <property type="project" value="TreeGrafter"/>
</dbReference>
<accession>A0A178IJ22</accession>
<dbReference type="InterPro" id="IPR011682">
    <property type="entry name" value="Glyco_hydro_38_C"/>
</dbReference>
<protein>
    <recommendedName>
        <fullName evidence="2">Fibronectin type-III domain-containing protein</fullName>
    </recommendedName>
</protein>
<feature type="signal peptide" evidence="1">
    <location>
        <begin position="1"/>
        <end position="21"/>
    </location>
</feature>
<dbReference type="InterPro" id="IPR011330">
    <property type="entry name" value="Glyco_hydro/deAcase_b/a-brl"/>
</dbReference>
<dbReference type="STRING" id="1184151.AW736_11260"/>
<dbReference type="Pfam" id="PF07748">
    <property type="entry name" value="Glyco_hydro_38C"/>
    <property type="match status" value="1"/>
</dbReference>
<gene>
    <name evidence="3" type="ORF">AW736_11260</name>
</gene>
<dbReference type="InterPro" id="IPR036116">
    <property type="entry name" value="FN3_sf"/>
</dbReference>
<dbReference type="PANTHER" id="PTHR46017:SF1">
    <property type="entry name" value="ALPHA-MANNOSIDASE 2C1"/>
    <property type="match status" value="1"/>
</dbReference>
<dbReference type="SUPFAM" id="SSF88713">
    <property type="entry name" value="Glycoside hydrolase/deacetylase"/>
    <property type="match status" value="1"/>
</dbReference>
<dbReference type="InterPro" id="IPR027291">
    <property type="entry name" value="Glyco_hydro_38_N_sf"/>
</dbReference>
<evidence type="ECO:0000313" key="3">
    <source>
        <dbReference type="EMBL" id="OAM89890.1"/>
    </source>
</evidence>
<dbReference type="InterPro" id="IPR041147">
    <property type="entry name" value="GH38_C"/>
</dbReference>
<comment type="caution">
    <text evidence="3">The sequence shown here is derived from an EMBL/GenBank/DDBJ whole genome shotgun (WGS) entry which is preliminary data.</text>
</comment>
<proteinExistence type="predicted"/>
<dbReference type="GO" id="GO:0004559">
    <property type="term" value="F:alpha-mannosidase activity"/>
    <property type="evidence" value="ECO:0007669"/>
    <property type="project" value="InterPro"/>
</dbReference>
<dbReference type="InterPro" id="IPR003961">
    <property type="entry name" value="FN3_dom"/>
</dbReference>
<keyword evidence="4" id="KW-1185">Reference proteome</keyword>
<dbReference type="GO" id="GO:0006013">
    <property type="term" value="P:mannose metabolic process"/>
    <property type="evidence" value="ECO:0007669"/>
    <property type="project" value="InterPro"/>
</dbReference>
<dbReference type="Pfam" id="PF01074">
    <property type="entry name" value="Glyco_hydro_38N"/>
    <property type="match status" value="1"/>
</dbReference>
<evidence type="ECO:0000259" key="2">
    <source>
        <dbReference type="PROSITE" id="PS50853"/>
    </source>
</evidence>
<dbReference type="Gene3D" id="2.60.40.10">
    <property type="entry name" value="Immunoglobulins"/>
    <property type="match status" value="2"/>
</dbReference>
<dbReference type="PROSITE" id="PS50853">
    <property type="entry name" value="FN3"/>
    <property type="match status" value="2"/>
</dbReference>